<dbReference type="EMBL" id="DVON01000029">
    <property type="protein sequence ID" value="HIV11805.1"/>
    <property type="molecule type" value="Genomic_DNA"/>
</dbReference>
<keyword evidence="1" id="KW-0472">Membrane</keyword>
<feature type="transmembrane region" description="Helical" evidence="1">
    <location>
        <begin position="217"/>
        <end position="236"/>
    </location>
</feature>
<accession>A0A9D1NS47</accession>
<keyword evidence="1" id="KW-1133">Transmembrane helix</keyword>
<feature type="transmembrane region" description="Helical" evidence="1">
    <location>
        <begin position="42"/>
        <end position="64"/>
    </location>
</feature>
<dbReference type="AlphaFoldDB" id="A0A9D1NS47"/>
<reference evidence="2" key="2">
    <citation type="journal article" date="2021" name="PeerJ">
        <title>Extensive microbial diversity within the chicken gut microbiome revealed by metagenomics and culture.</title>
        <authorList>
            <person name="Gilroy R."/>
            <person name="Ravi A."/>
            <person name="Getino M."/>
            <person name="Pursley I."/>
            <person name="Horton D.L."/>
            <person name="Alikhan N.F."/>
            <person name="Baker D."/>
            <person name="Gharbi K."/>
            <person name="Hall N."/>
            <person name="Watson M."/>
            <person name="Adriaenssens E.M."/>
            <person name="Foster-Nyarko E."/>
            <person name="Jarju S."/>
            <person name="Secka A."/>
            <person name="Antonio M."/>
            <person name="Oren A."/>
            <person name="Chaudhuri R.R."/>
            <person name="La Ragione R."/>
            <person name="Hildebrand F."/>
            <person name="Pallen M.J."/>
        </authorList>
    </citation>
    <scope>NUCLEOTIDE SEQUENCE</scope>
    <source>
        <strain evidence="2">ChiBcec2-4451</strain>
    </source>
</reference>
<feature type="transmembrane region" description="Helical" evidence="1">
    <location>
        <begin position="266"/>
        <end position="285"/>
    </location>
</feature>
<evidence type="ECO:0000256" key="1">
    <source>
        <dbReference type="SAM" id="Phobius"/>
    </source>
</evidence>
<keyword evidence="1" id="KW-0812">Transmembrane</keyword>
<sequence>MKRILFFAMIFATIAYLLCFPAEAFAASADGLRLWFGTVLPSLLPFMILSDFLIHAGVIPRLLGHFEGLSRHLLGLDAYGMYAFFLGLFCGYPMGARLTAELYAQKKIPRKEAEYLLTFSNNASPMFLTSYVLTNTLQAPRYTIPTFAILWGSSIITSMIFRHHICRGQEEHSSGLKTPLPDYDGVSRTKKETSIGASIGHLIDVSIMNSFETITRLGGYIILFSIGVSILLQITAPVPWAGWILPGVVEITTGIRQIAASPLPFAVRYLLILCCAAFGGLSTMAQTKGMLAGTPLSLSHYIKGKLTQTTVTLFLGILFLIVIG</sequence>
<dbReference type="Proteomes" id="UP000886723">
    <property type="component" value="Unassembled WGS sequence"/>
</dbReference>
<organism evidence="2 3">
    <name type="scientific">Candidatus Pullilachnospira stercoravium</name>
    <dbReference type="NCBI Taxonomy" id="2840913"/>
    <lineage>
        <taxon>Bacteria</taxon>
        <taxon>Bacillati</taxon>
        <taxon>Bacillota</taxon>
        <taxon>Clostridia</taxon>
        <taxon>Lachnospirales</taxon>
        <taxon>Lachnospiraceae</taxon>
        <taxon>Lachnospiraceae incertae sedis</taxon>
        <taxon>Candidatus Pullilachnospira</taxon>
    </lineage>
</organism>
<comment type="caution">
    <text evidence="2">The sequence shown here is derived from an EMBL/GenBank/DDBJ whole genome shotgun (WGS) entry which is preliminary data.</text>
</comment>
<feature type="transmembrane region" description="Helical" evidence="1">
    <location>
        <begin position="76"/>
        <end position="94"/>
    </location>
</feature>
<reference evidence="2" key="1">
    <citation type="submission" date="2020-10" db="EMBL/GenBank/DDBJ databases">
        <authorList>
            <person name="Gilroy R."/>
        </authorList>
    </citation>
    <scope>NUCLEOTIDE SEQUENCE</scope>
    <source>
        <strain evidence="2">ChiBcec2-4451</strain>
    </source>
</reference>
<protein>
    <submittedName>
        <fullName evidence="2">Sporulation protein</fullName>
    </submittedName>
</protein>
<evidence type="ECO:0000313" key="3">
    <source>
        <dbReference type="Proteomes" id="UP000886723"/>
    </source>
</evidence>
<name>A0A9D1NS47_9FIRM</name>
<feature type="transmembrane region" description="Helical" evidence="1">
    <location>
        <begin position="306"/>
        <end position="323"/>
    </location>
</feature>
<evidence type="ECO:0000313" key="2">
    <source>
        <dbReference type="EMBL" id="HIV11805.1"/>
    </source>
</evidence>
<proteinExistence type="predicted"/>
<gene>
    <name evidence="2" type="ORF">IAA63_01515</name>
</gene>